<dbReference type="PROSITE" id="PS50158">
    <property type="entry name" value="ZF_CCHC"/>
    <property type="match status" value="1"/>
</dbReference>
<dbReference type="InterPro" id="IPR000602">
    <property type="entry name" value="Glyco_hydro_38_N"/>
</dbReference>
<dbReference type="InterPro" id="IPR011013">
    <property type="entry name" value="Gal_mutarotase_sf_dom"/>
</dbReference>
<keyword evidence="3" id="KW-0479">Metal-binding</keyword>
<dbReference type="Pfam" id="PF09261">
    <property type="entry name" value="Alpha-mann_mid"/>
    <property type="match status" value="1"/>
</dbReference>
<evidence type="ECO:0000256" key="4">
    <source>
        <dbReference type="ARBA" id="ARBA00022801"/>
    </source>
</evidence>
<dbReference type="InterPro" id="IPR001878">
    <property type="entry name" value="Znf_CCHC"/>
</dbReference>
<feature type="compositionally biased region" description="Polar residues" evidence="9">
    <location>
        <begin position="509"/>
        <end position="526"/>
    </location>
</feature>
<dbReference type="InterPro" id="IPR013780">
    <property type="entry name" value="Glyco_hydro_b"/>
</dbReference>
<sequence length="1335" mass="151887">MTTNSQTKASWSALIKLNDTFGICGRPHVGWQIDPFGHSREMASIFARMGYDGLFFTRLDYQDKDKRLESQTAELIWEGSANLGESHHTYTEGVGVECGGFFFVSTKGRDGINECIVNGKVVLVEVREFVKEAAKHSRQYTTNHILFTMGGDFLYQKAEVFFENLDKLVKYVNAANKSVNVLYSTPSCYLKAVNDEGKTYTTKQDDFFPYIDDYYDYYWTGYYTSRPTLKYFERLANNFLQRPSALEIHNWIDGTLHITEDQIDMIQLNTLERSVYIKLVSAVHYDRLLNKYTDPVNFQYDNGTIVKVALQRADVNTVTVRLFNLPPEIEDKTVVQSLSPYGAVRHVRSEVWSTQYKYPVRNGVRAVRIEIKKHIPIKLVIAGYAVILHYPGQPQLCHICGEESHLRSQCPNKKFNLPVNITGRRLLLSDVVRGGTSNVREPTRVTEGEVIIDESKQQNVDMIMEATVEEETDTSSETEMAKSVVPTTDHLTLGELDQPQDTKIEQEPTTRQATTDECMETTSVPTIVQPLHSPGELSSNTDCNNQEERSVGTPSKKLKQIQHDFPRDPRLRGRDSGPSVTSPEKNLLSTHTSNKMKTTQRPHPYAIYGRTKEGGKKDSTDEKSVHQDDLQISNTDDQLRLEEDISETELKEAILTASSKSSPGPDGIDYNFYKKCWAYIKRPLLNVTKQLVAMTELGQEDSSPIDSLREAMGVLQHHDAITGTEQQHVANDYAKTLSEAIEDAMEAAEIALNQLMSSNGNNAVEVFNCLRLNVSACDITETEDRFVVTVYNPLSHDVTHFVRLPVIGGTYKVQGPDGFPTRLNLPLDFPAFAVLLSVSPQPEGQSTRYYSLQRGPTGRLVAYIRGASRKQFSEGRQSVHDEERSGRPSLINDDRVELVRQCIMENHRFTITELSSHFPQISRSLLHEIVTNHLLFKKVCARWVPKNLTPEHKIQRLGAALTFLQRYHDDGDEFLDRIITGDETWISHFTPETKQQSMHWRHSGSPVRTKFKQTLSVRKVMCTVFWDRKSILLIDFLLRGETVNADRYCETLRKLRRAIQNKRRGMLTVGVVFLHDNARPHTARRTAADLTEFGWELFHHPLYSPDLAPSDFHVFLHLKKFLSSGERFGNDEELKTSVTRWFHSQAAEFYDRGIQKLIPRYKCLNSDATTLVTQLVPIPPEVIAAPERENSTATHDLVFKAENLPPLGFRSYYVTKISSCFEGVEKSSEPFIGKKFQVFMNETTGLMKGIKSTGTEIPIQHNFYYYDTSASGAYVFDHIGGRKPITNQPNITIYKGPVVDEVHQTFSNWASQVIRVYHDENNAELEWLIGPILLE</sequence>
<protein>
    <recommendedName>
        <fullName evidence="10">CCHC-type domain-containing protein</fullName>
    </recommendedName>
</protein>
<keyword evidence="6" id="KW-1015">Disulfide bond</keyword>
<evidence type="ECO:0000256" key="3">
    <source>
        <dbReference type="ARBA" id="ARBA00022723"/>
    </source>
</evidence>
<feature type="compositionally biased region" description="Basic and acidic residues" evidence="9">
    <location>
        <begin position="561"/>
        <end position="575"/>
    </location>
</feature>
<dbReference type="SMART" id="SM00872">
    <property type="entry name" value="Alpha-mann_mid"/>
    <property type="match status" value="1"/>
</dbReference>
<dbReference type="Gene3D" id="3.30.420.10">
    <property type="entry name" value="Ribonuclease H-like superfamily/Ribonuclease H"/>
    <property type="match status" value="1"/>
</dbReference>
<dbReference type="Pfam" id="PF01359">
    <property type="entry name" value="Transposase_1"/>
    <property type="match status" value="1"/>
</dbReference>
<evidence type="ECO:0000256" key="1">
    <source>
        <dbReference type="ARBA" id="ARBA00001947"/>
    </source>
</evidence>
<feature type="compositionally biased region" description="Polar residues" evidence="9">
    <location>
        <begin position="578"/>
        <end position="601"/>
    </location>
</feature>
<evidence type="ECO:0000313" key="12">
    <source>
        <dbReference type="Proteomes" id="UP001148838"/>
    </source>
</evidence>
<evidence type="ECO:0000259" key="10">
    <source>
        <dbReference type="PROSITE" id="PS50158"/>
    </source>
</evidence>
<keyword evidence="4" id="KW-0378">Hydrolase</keyword>
<feature type="region of interest" description="Disordered" evidence="9">
    <location>
        <begin position="495"/>
        <end position="640"/>
    </location>
</feature>
<evidence type="ECO:0000256" key="9">
    <source>
        <dbReference type="SAM" id="MobiDB-lite"/>
    </source>
</evidence>
<dbReference type="InterPro" id="IPR037094">
    <property type="entry name" value="Glyco_hydro_38_cen_sf"/>
</dbReference>
<dbReference type="InterPro" id="IPR011330">
    <property type="entry name" value="Glyco_hydro/deAcase_b/a-brl"/>
</dbReference>
<dbReference type="InterPro" id="IPR028995">
    <property type="entry name" value="Glyco_hydro_57/38_cen_sf"/>
</dbReference>
<reference evidence="11 12" key="1">
    <citation type="journal article" date="2022" name="Allergy">
        <title>Genome assembly and annotation of Periplaneta americana reveal a comprehensive cockroach allergen profile.</title>
        <authorList>
            <person name="Wang L."/>
            <person name="Xiong Q."/>
            <person name="Saelim N."/>
            <person name="Wang L."/>
            <person name="Nong W."/>
            <person name="Wan A.T."/>
            <person name="Shi M."/>
            <person name="Liu X."/>
            <person name="Cao Q."/>
            <person name="Hui J.H.L."/>
            <person name="Sookrung N."/>
            <person name="Leung T.F."/>
            <person name="Tungtrongchitr A."/>
            <person name="Tsui S.K.W."/>
        </authorList>
    </citation>
    <scope>NUCLEOTIDE SEQUENCE [LARGE SCALE GENOMIC DNA]</scope>
    <source>
        <strain evidence="11">PWHHKU_190912</strain>
    </source>
</reference>
<dbReference type="EMBL" id="JAJSOF020000027">
    <property type="protein sequence ID" value="KAJ4433195.1"/>
    <property type="molecule type" value="Genomic_DNA"/>
</dbReference>
<comment type="cofactor">
    <cofactor evidence="1">
        <name>Zn(2+)</name>
        <dbReference type="ChEBI" id="CHEBI:29105"/>
    </cofactor>
</comment>
<dbReference type="InterPro" id="IPR050843">
    <property type="entry name" value="Glycosyl_Hydrlase_38"/>
</dbReference>
<dbReference type="SUPFAM" id="SSF88688">
    <property type="entry name" value="Families 57/38 glycoside transferase middle domain"/>
    <property type="match status" value="2"/>
</dbReference>
<feature type="domain" description="CCHC-type" evidence="10">
    <location>
        <begin position="397"/>
        <end position="412"/>
    </location>
</feature>
<dbReference type="Pfam" id="PF07748">
    <property type="entry name" value="Glyco_hydro_38C"/>
    <property type="match status" value="1"/>
</dbReference>
<dbReference type="Gene3D" id="1.20.1270.50">
    <property type="entry name" value="Glycoside hydrolase family 38, central domain"/>
    <property type="match status" value="2"/>
</dbReference>
<evidence type="ECO:0000256" key="7">
    <source>
        <dbReference type="ARBA" id="ARBA00023295"/>
    </source>
</evidence>
<dbReference type="Proteomes" id="UP001148838">
    <property type="component" value="Unassembled WGS sequence"/>
</dbReference>
<keyword evidence="8" id="KW-0863">Zinc-finger</keyword>
<evidence type="ECO:0000256" key="2">
    <source>
        <dbReference type="ARBA" id="ARBA00009792"/>
    </source>
</evidence>
<keyword evidence="7" id="KW-0326">Glycosidase</keyword>
<accession>A0ABQ8SGF3</accession>
<evidence type="ECO:0000313" key="11">
    <source>
        <dbReference type="EMBL" id="KAJ4433195.1"/>
    </source>
</evidence>
<dbReference type="InterPro" id="IPR015341">
    <property type="entry name" value="Glyco_hydro_38_cen"/>
</dbReference>
<comment type="caution">
    <text evidence="11">The sequence shown here is derived from an EMBL/GenBank/DDBJ whole genome shotgun (WGS) entry which is preliminary data.</text>
</comment>
<dbReference type="SUPFAM" id="SSF74650">
    <property type="entry name" value="Galactose mutarotase-like"/>
    <property type="match status" value="2"/>
</dbReference>
<evidence type="ECO:0000256" key="5">
    <source>
        <dbReference type="ARBA" id="ARBA00022833"/>
    </source>
</evidence>
<keyword evidence="12" id="KW-1185">Reference proteome</keyword>
<dbReference type="PANTHER" id="PTHR11607">
    <property type="entry name" value="ALPHA-MANNOSIDASE"/>
    <property type="match status" value="1"/>
</dbReference>
<dbReference type="InterPro" id="IPR027291">
    <property type="entry name" value="Glyco_hydro_38_N_sf"/>
</dbReference>
<dbReference type="InterPro" id="IPR036397">
    <property type="entry name" value="RNaseH_sf"/>
</dbReference>
<feature type="compositionally biased region" description="Basic and acidic residues" evidence="9">
    <location>
        <begin position="610"/>
        <end position="629"/>
    </location>
</feature>
<dbReference type="Pfam" id="PF21260">
    <property type="entry name" value="Laman-like_dom"/>
    <property type="match status" value="1"/>
</dbReference>
<gene>
    <name evidence="11" type="ORF">ANN_15452</name>
</gene>
<dbReference type="Gene3D" id="2.60.40.1180">
    <property type="entry name" value="Golgi alpha-mannosidase II"/>
    <property type="match status" value="1"/>
</dbReference>
<dbReference type="InterPro" id="IPR048534">
    <property type="entry name" value="Man2a1-like_dom"/>
</dbReference>
<dbReference type="SUPFAM" id="SSF88713">
    <property type="entry name" value="Glycoside hydrolase/deacetylase"/>
    <property type="match status" value="1"/>
</dbReference>
<evidence type="ECO:0000256" key="6">
    <source>
        <dbReference type="ARBA" id="ARBA00023157"/>
    </source>
</evidence>
<dbReference type="InterPro" id="IPR001888">
    <property type="entry name" value="Transposase_1"/>
</dbReference>
<dbReference type="Gene3D" id="3.20.110.10">
    <property type="entry name" value="Glycoside hydrolase 38, N terminal domain"/>
    <property type="match status" value="1"/>
</dbReference>
<comment type="similarity">
    <text evidence="2">Belongs to the glycosyl hydrolase 38 family.</text>
</comment>
<evidence type="ECO:0000256" key="8">
    <source>
        <dbReference type="PROSITE-ProRule" id="PRU00047"/>
    </source>
</evidence>
<dbReference type="Pfam" id="PF01074">
    <property type="entry name" value="Glyco_hydro_38N"/>
    <property type="match status" value="1"/>
</dbReference>
<keyword evidence="5" id="KW-0862">Zinc</keyword>
<name>A0ABQ8SGF3_PERAM</name>
<proteinExistence type="inferred from homology"/>
<organism evidence="11 12">
    <name type="scientific">Periplaneta americana</name>
    <name type="common">American cockroach</name>
    <name type="synonym">Blatta americana</name>
    <dbReference type="NCBI Taxonomy" id="6978"/>
    <lineage>
        <taxon>Eukaryota</taxon>
        <taxon>Metazoa</taxon>
        <taxon>Ecdysozoa</taxon>
        <taxon>Arthropoda</taxon>
        <taxon>Hexapoda</taxon>
        <taxon>Insecta</taxon>
        <taxon>Pterygota</taxon>
        <taxon>Neoptera</taxon>
        <taxon>Polyneoptera</taxon>
        <taxon>Dictyoptera</taxon>
        <taxon>Blattodea</taxon>
        <taxon>Blattoidea</taxon>
        <taxon>Blattidae</taxon>
        <taxon>Blattinae</taxon>
        <taxon>Periplaneta</taxon>
    </lineage>
</organism>
<dbReference type="Gene3D" id="2.70.98.30">
    <property type="entry name" value="Golgi alpha-mannosidase II, domain 4"/>
    <property type="match status" value="1"/>
</dbReference>
<dbReference type="PANTHER" id="PTHR11607:SF3">
    <property type="entry name" value="LYSOSOMAL ALPHA-MANNOSIDASE"/>
    <property type="match status" value="1"/>
</dbReference>
<dbReference type="InterPro" id="IPR011682">
    <property type="entry name" value="Glyco_hydro_38_C"/>
</dbReference>